<dbReference type="Pfam" id="PF08448">
    <property type="entry name" value="PAS_4"/>
    <property type="match status" value="1"/>
</dbReference>
<keyword evidence="11" id="KW-1133">Transmembrane helix</keyword>
<evidence type="ECO:0000256" key="4">
    <source>
        <dbReference type="ARBA" id="ARBA00012438"/>
    </source>
</evidence>
<dbReference type="GO" id="GO:0005524">
    <property type="term" value="F:ATP binding"/>
    <property type="evidence" value="ECO:0007669"/>
    <property type="project" value="UniProtKB-KW"/>
</dbReference>
<dbReference type="PROSITE" id="PS50112">
    <property type="entry name" value="PAS"/>
    <property type="match status" value="3"/>
</dbReference>
<dbReference type="Pfam" id="PF02518">
    <property type="entry name" value="HATPase_c"/>
    <property type="match status" value="1"/>
</dbReference>
<evidence type="ECO:0000256" key="11">
    <source>
        <dbReference type="ARBA" id="ARBA00022989"/>
    </source>
</evidence>
<dbReference type="EMBL" id="BOMH01000068">
    <property type="protein sequence ID" value="GID69881.1"/>
    <property type="molecule type" value="Genomic_DNA"/>
</dbReference>
<keyword evidence="7" id="KW-0812">Transmembrane</keyword>
<dbReference type="Pfam" id="PF08447">
    <property type="entry name" value="PAS_3"/>
    <property type="match status" value="1"/>
</dbReference>
<feature type="domain" description="PAS" evidence="16">
    <location>
        <begin position="569"/>
        <end position="643"/>
    </location>
</feature>
<dbReference type="InterPro" id="IPR001610">
    <property type="entry name" value="PAC"/>
</dbReference>
<reference evidence="18" key="1">
    <citation type="submission" date="2021-01" db="EMBL/GenBank/DDBJ databases">
        <title>Whole genome shotgun sequence of Actinoplanes cyaneus NBRC 14990.</title>
        <authorList>
            <person name="Komaki H."/>
            <person name="Tamura T."/>
        </authorList>
    </citation>
    <scope>NUCLEOTIDE SEQUENCE</scope>
    <source>
        <strain evidence="18">NBRC 14990</strain>
    </source>
</reference>
<evidence type="ECO:0000313" key="18">
    <source>
        <dbReference type="EMBL" id="GID69881.1"/>
    </source>
</evidence>
<dbReference type="InterPro" id="IPR036890">
    <property type="entry name" value="HATPase_C_sf"/>
</dbReference>
<dbReference type="GO" id="GO:0000155">
    <property type="term" value="F:phosphorelay sensor kinase activity"/>
    <property type="evidence" value="ECO:0007669"/>
    <property type="project" value="InterPro"/>
</dbReference>
<comment type="subcellular location">
    <subcellularLocation>
        <location evidence="3">Cell membrane</location>
    </subcellularLocation>
    <subcellularLocation>
        <location evidence="2">Membrane</location>
        <topology evidence="2">Multi-pass membrane protein</topology>
    </subcellularLocation>
</comment>
<dbReference type="InterPro" id="IPR013767">
    <property type="entry name" value="PAS_fold"/>
</dbReference>
<evidence type="ECO:0000256" key="9">
    <source>
        <dbReference type="ARBA" id="ARBA00022777"/>
    </source>
</evidence>
<evidence type="ECO:0000256" key="13">
    <source>
        <dbReference type="ARBA" id="ARBA00023136"/>
    </source>
</evidence>
<evidence type="ECO:0000256" key="7">
    <source>
        <dbReference type="ARBA" id="ARBA00022692"/>
    </source>
</evidence>
<dbReference type="FunFam" id="3.30.565.10:FF:000006">
    <property type="entry name" value="Sensor histidine kinase WalK"/>
    <property type="match status" value="1"/>
</dbReference>
<dbReference type="InterPro" id="IPR035965">
    <property type="entry name" value="PAS-like_dom_sf"/>
</dbReference>
<dbReference type="SUPFAM" id="SSF55785">
    <property type="entry name" value="PYP-like sensor domain (PAS domain)"/>
    <property type="match status" value="3"/>
</dbReference>
<accession>A0A919IRV1</accession>
<dbReference type="Pfam" id="PF01590">
    <property type="entry name" value="GAF"/>
    <property type="match status" value="1"/>
</dbReference>
<dbReference type="InterPro" id="IPR036097">
    <property type="entry name" value="HisK_dim/P_sf"/>
</dbReference>
<dbReference type="SMART" id="SM00065">
    <property type="entry name" value="GAF"/>
    <property type="match status" value="2"/>
</dbReference>
<dbReference type="SMART" id="SM00086">
    <property type="entry name" value="PAC"/>
    <property type="match status" value="2"/>
</dbReference>
<dbReference type="InterPro" id="IPR000700">
    <property type="entry name" value="PAS-assoc_C"/>
</dbReference>
<dbReference type="NCBIfam" id="TIGR00229">
    <property type="entry name" value="sensory_box"/>
    <property type="match status" value="2"/>
</dbReference>
<dbReference type="InterPro" id="IPR050351">
    <property type="entry name" value="BphY/WalK/GraS-like"/>
</dbReference>
<dbReference type="Gene3D" id="3.30.450.20">
    <property type="entry name" value="PAS domain"/>
    <property type="match status" value="3"/>
</dbReference>
<dbReference type="PROSITE" id="PS50113">
    <property type="entry name" value="PAC"/>
    <property type="match status" value="1"/>
</dbReference>
<organism evidence="18 19">
    <name type="scientific">Actinoplanes cyaneus</name>
    <dbReference type="NCBI Taxonomy" id="52696"/>
    <lineage>
        <taxon>Bacteria</taxon>
        <taxon>Bacillati</taxon>
        <taxon>Actinomycetota</taxon>
        <taxon>Actinomycetes</taxon>
        <taxon>Micromonosporales</taxon>
        <taxon>Micromonosporaceae</taxon>
        <taxon>Actinoplanes</taxon>
    </lineage>
</organism>
<dbReference type="Gene3D" id="3.30.450.40">
    <property type="match status" value="2"/>
</dbReference>
<dbReference type="Proteomes" id="UP000619479">
    <property type="component" value="Unassembled WGS sequence"/>
</dbReference>
<evidence type="ECO:0000256" key="6">
    <source>
        <dbReference type="ARBA" id="ARBA00022679"/>
    </source>
</evidence>
<feature type="domain" description="PAC" evidence="17">
    <location>
        <begin position="344"/>
        <end position="396"/>
    </location>
</feature>
<evidence type="ECO:0000256" key="3">
    <source>
        <dbReference type="ARBA" id="ARBA00004236"/>
    </source>
</evidence>
<evidence type="ECO:0000259" key="16">
    <source>
        <dbReference type="PROSITE" id="PS50112"/>
    </source>
</evidence>
<keyword evidence="19" id="KW-1185">Reference proteome</keyword>
<dbReference type="PANTHER" id="PTHR42878">
    <property type="entry name" value="TWO-COMPONENT HISTIDINE KINASE"/>
    <property type="match status" value="1"/>
</dbReference>
<dbReference type="Gene3D" id="3.30.565.10">
    <property type="entry name" value="Histidine kinase-like ATPase, C-terminal domain"/>
    <property type="match status" value="1"/>
</dbReference>
<dbReference type="GO" id="GO:0005886">
    <property type="term" value="C:plasma membrane"/>
    <property type="evidence" value="ECO:0007669"/>
    <property type="project" value="UniProtKB-SubCell"/>
</dbReference>
<dbReference type="SMART" id="SM00388">
    <property type="entry name" value="HisKA"/>
    <property type="match status" value="1"/>
</dbReference>
<keyword evidence="5" id="KW-0597">Phosphoprotein</keyword>
<feature type="domain" description="Histidine kinase" evidence="15">
    <location>
        <begin position="720"/>
        <end position="935"/>
    </location>
</feature>
<evidence type="ECO:0000256" key="1">
    <source>
        <dbReference type="ARBA" id="ARBA00000085"/>
    </source>
</evidence>
<evidence type="ECO:0000256" key="10">
    <source>
        <dbReference type="ARBA" id="ARBA00022840"/>
    </source>
</evidence>
<dbReference type="InterPro" id="IPR029016">
    <property type="entry name" value="GAF-like_dom_sf"/>
</dbReference>
<dbReference type="InterPro" id="IPR000014">
    <property type="entry name" value="PAS"/>
</dbReference>
<comment type="catalytic activity">
    <reaction evidence="1">
        <text>ATP + protein L-histidine = ADP + protein N-phospho-L-histidine.</text>
        <dbReference type="EC" id="2.7.13.3"/>
    </reaction>
</comment>
<dbReference type="GO" id="GO:0007234">
    <property type="term" value="P:osmosensory signaling via phosphorelay pathway"/>
    <property type="evidence" value="ECO:0007669"/>
    <property type="project" value="TreeGrafter"/>
</dbReference>
<evidence type="ECO:0000313" key="19">
    <source>
        <dbReference type="Proteomes" id="UP000619479"/>
    </source>
</evidence>
<sequence length="935" mass="102252">MPDMSHRVNDQRLQTLHATGLLDAAPVPSLDRLTSLAARLLNAGGALVTLIDADRQCFVSQHGLPDLPGDTPLRQSYCKFVVYDEAPLIVADARLDDRLRDIASEMAIAYAGYPLCAPDGSVLGSFCVVDSRRRDWTADETAILADLAAAASVEVALRLACARETAARQRTEAILNGTHDAFVSTDRSGTVLAWNAAAERMFGYPATDTLGRPLAGLVFPDRFRDLQEIADQPLPVTVTGCSGQEFPVEMTVQFVDEVVYYAFALDSAFLQALLDSLDTGVAACDNQGRLTYFNRSMREMLGCKDAAADLATEEWAEQYGIYTPDGRRRPERMPLGRAQAGEIVRGEQAMLWRDGERRFLVTNARPIDTADGRQLGAVAVVADITEAHRAEELRRARHAVAQALSVATTAQDAAIRAVEAITDELGWLCGEYWQVSEDRRRIERLSSHTTGDRDLSTFSSDRPLTFVRGEGLPGLVWHRNNEVWWHTGVMPEDMVSPGRRELHEVGMRVAVGVPVRSGRRTLGVLAFYTDVDFPYDSDTAGMFDAVGAHLGHFLERRWAEEMSLALAEARRSFNRVVEQVNDYVWTVEGVGGEPPRVVWASPNTTTVFGVVPDGVPSPTLIERLHPDDADLMVAFQEALADGEAAELECRILGFDGVTRWVWTRARARWSDGRFFVDGLSTDVTERRELADKRDELLEQERRQVEQLRSLDEMKDELAAVVIHELRNPIGVIRGYSETLLESTGLGDRERRYADVIERTTLHLQGLVDDLLDLARLAAGHISVDPGALAGDELIRDVIENHAPGAAAKHLTVVQRVGPGLALHADGRRLRQALDNIMSNAIKYTPDGGEVTVTASRDGDTVVVAVSDTGIGIPAEQYPHLFSRFFRASNATQAGIKGTGLGLAVTKAIVEAHDGTIAAGPAIGGGTTFTLRLPAL</sequence>
<dbReference type="Gene3D" id="1.10.287.130">
    <property type="match status" value="1"/>
</dbReference>
<name>A0A919IRV1_9ACTN</name>
<dbReference type="Pfam" id="PF00512">
    <property type="entry name" value="HisKA"/>
    <property type="match status" value="1"/>
</dbReference>
<dbReference type="CDD" id="cd00075">
    <property type="entry name" value="HATPase"/>
    <property type="match status" value="1"/>
</dbReference>
<keyword evidence="13" id="KW-0472">Membrane</keyword>
<dbReference type="Pfam" id="PF00989">
    <property type="entry name" value="PAS"/>
    <property type="match status" value="1"/>
</dbReference>
<dbReference type="InterPro" id="IPR005467">
    <property type="entry name" value="His_kinase_dom"/>
</dbReference>
<feature type="domain" description="PAS" evidence="16">
    <location>
        <begin position="167"/>
        <end position="237"/>
    </location>
</feature>
<dbReference type="CDD" id="cd00082">
    <property type="entry name" value="HisKA"/>
    <property type="match status" value="1"/>
</dbReference>
<keyword evidence="10" id="KW-0067">ATP-binding</keyword>
<dbReference type="GO" id="GO:0030295">
    <property type="term" value="F:protein kinase activator activity"/>
    <property type="evidence" value="ECO:0007669"/>
    <property type="project" value="TreeGrafter"/>
</dbReference>
<evidence type="ECO:0000256" key="8">
    <source>
        <dbReference type="ARBA" id="ARBA00022741"/>
    </source>
</evidence>
<comment type="caution">
    <text evidence="18">The sequence shown here is derived from an EMBL/GenBank/DDBJ whole genome shotgun (WGS) entry which is preliminary data.</text>
</comment>
<evidence type="ECO:0000256" key="12">
    <source>
        <dbReference type="ARBA" id="ARBA00023012"/>
    </source>
</evidence>
<dbReference type="InterPro" id="IPR003594">
    <property type="entry name" value="HATPase_dom"/>
</dbReference>
<feature type="domain" description="PAS" evidence="16">
    <location>
        <begin position="266"/>
        <end position="302"/>
    </location>
</feature>
<dbReference type="InterPro" id="IPR003018">
    <property type="entry name" value="GAF"/>
</dbReference>
<dbReference type="PROSITE" id="PS50109">
    <property type="entry name" value="HIS_KIN"/>
    <property type="match status" value="1"/>
</dbReference>
<dbReference type="InterPro" id="IPR013655">
    <property type="entry name" value="PAS_fold_3"/>
</dbReference>
<dbReference type="SUPFAM" id="SSF55874">
    <property type="entry name" value="ATPase domain of HSP90 chaperone/DNA topoisomerase II/histidine kinase"/>
    <property type="match status" value="1"/>
</dbReference>
<dbReference type="InterPro" id="IPR013656">
    <property type="entry name" value="PAS_4"/>
</dbReference>
<dbReference type="InterPro" id="IPR003661">
    <property type="entry name" value="HisK_dim/P_dom"/>
</dbReference>
<dbReference type="PRINTS" id="PR00344">
    <property type="entry name" value="BCTRLSENSOR"/>
</dbReference>
<dbReference type="SUPFAM" id="SSF55781">
    <property type="entry name" value="GAF domain-like"/>
    <property type="match status" value="2"/>
</dbReference>
<protein>
    <recommendedName>
        <fullName evidence="14">Sensor-like histidine kinase SenX3</fullName>
        <ecNumber evidence="4">2.7.13.3</ecNumber>
    </recommendedName>
</protein>
<dbReference type="InterPro" id="IPR004358">
    <property type="entry name" value="Sig_transdc_His_kin-like_C"/>
</dbReference>
<keyword evidence="8" id="KW-0547">Nucleotide-binding</keyword>
<dbReference type="GO" id="GO:0006355">
    <property type="term" value="P:regulation of DNA-templated transcription"/>
    <property type="evidence" value="ECO:0007669"/>
    <property type="project" value="InterPro"/>
</dbReference>
<keyword evidence="9" id="KW-0418">Kinase</keyword>
<evidence type="ECO:0000256" key="5">
    <source>
        <dbReference type="ARBA" id="ARBA00022553"/>
    </source>
</evidence>
<evidence type="ECO:0000259" key="17">
    <source>
        <dbReference type="PROSITE" id="PS50113"/>
    </source>
</evidence>
<proteinExistence type="predicted"/>
<gene>
    <name evidence="18" type="ORF">Acy02nite_77620</name>
</gene>
<evidence type="ECO:0000256" key="14">
    <source>
        <dbReference type="ARBA" id="ARBA00039401"/>
    </source>
</evidence>
<dbReference type="SMART" id="SM00091">
    <property type="entry name" value="PAS"/>
    <property type="match status" value="3"/>
</dbReference>
<keyword evidence="6" id="KW-0808">Transferase</keyword>
<dbReference type="AlphaFoldDB" id="A0A919IRV1"/>
<dbReference type="PANTHER" id="PTHR42878:SF7">
    <property type="entry name" value="SENSOR HISTIDINE KINASE GLRK"/>
    <property type="match status" value="1"/>
</dbReference>
<evidence type="ECO:0000256" key="2">
    <source>
        <dbReference type="ARBA" id="ARBA00004141"/>
    </source>
</evidence>
<dbReference type="GO" id="GO:0000156">
    <property type="term" value="F:phosphorelay response regulator activity"/>
    <property type="evidence" value="ECO:0007669"/>
    <property type="project" value="TreeGrafter"/>
</dbReference>
<dbReference type="SUPFAM" id="SSF47384">
    <property type="entry name" value="Homodimeric domain of signal transducing histidine kinase"/>
    <property type="match status" value="1"/>
</dbReference>
<keyword evidence="12" id="KW-0902">Two-component regulatory system</keyword>
<dbReference type="Pfam" id="PF13185">
    <property type="entry name" value="GAF_2"/>
    <property type="match status" value="1"/>
</dbReference>
<dbReference type="SMART" id="SM00387">
    <property type="entry name" value="HATPase_c"/>
    <property type="match status" value="1"/>
</dbReference>
<dbReference type="EC" id="2.7.13.3" evidence="4"/>
<evidence type="ECO:0000259" key="15">
    <source>
        <dbReference type="PROSITE" id="PS50109"/>
    </source>
</evidence>
<dbReference type="CDD" id="cd00130">
    <property type="entry name" value="PAS"/>
    <property type="match status" value="2"/>
</dbReference>